<evidence type="ECO:0000256" key="1">
    <source>
        <dbReference type="SAM" id="MobiDB-lite"/>
    </source>
</evidence>
<reference evidence="2 3" key="1">
    <citation type="submission" date="2020-04" db="EMBL/GenBank/DDBJ databases">
        <authorList>
            <person name="Depoorter E."/>
        </authorList>
    </citation>
    <scope>NUCLEOTIDE SEQUENCE [LARGE SCALE GENOMIC DNA]</scope>
    <source>
        <strain evidence="2 3">BCC0217</strain>
    </source>
</reference>
<sequence>MTCNSRISHSYSSIGPSTGTPEHPSKAAAASTPIRTHAMAAVTHRVRVAASTGRRRCLHPVFDSGPDTRLVLFLIN</sequence>
<feature type="region of interest" description="Disordered" evidence="1">
    <location>
        <begin position="1"/>
        <end position="32"/>
    </location>
</feature>
<dbReference type="EMBL" id="CABWIL020000004">
    <property type="protein sequence ID" value="CAB3961743.1"/>
    <property type="molecule type" value="Genomic_DNA"/>
</dbReference>
<gene>
    <name evidence="2" type="ORF">BLA3211_01371</name>
</gene>
<dbReference type="Proteomes" id="UP000494301">
    <property type="component" value="Unassembled WGS sequence"/>
</dbReference>
<dbReference type="AlphaFoldDB" id="A0A6J5IUL9"/>
<accession>A0A6J5IUL9</accession>
<evidence type="ECO:0000313" key="3">
    <source>
        <dbReference type="Proteomes" id="UP000494301"/>
    </source>
</evidence>
<name>A0A6J5IUL9_9BURK</name>
<protein>
    <submittedName>
        <fullName evidence="2">Uncharacterized protein</fullName>
    </submittedName>
</protein>
<proteinExistence type="predicted"/>
<evidence type="ECO:0000313" key="2">
    <source>
        <dbReference type="EMBL" id="CAB3961743.1"/>
    </source>
</evidence>
<organism evidence="2 3">
    <name type="scientific">Burkholderia aenigmatica</name>
    <dbReference type="NCBI Taxonomy" id="2015348"/>
    <lineage>
        <taxon>Bacteria</taxon>
        <taxon>Pseudomonadati</taxon>
        <taxon>Pseudomonadota</taxon>
        <taxon>Betaproteobacteria</taxon>
        <taxon>Burkholderiales</taxon>
        <taxon>Burkholderiaceae</taxon>
        <taxon>Burkholderia</taxon>
        <taxon>Burkholderia cepacia complex</taxon>
    </lineage>
</organism>
<feature type="compositionally biased region" description="Polar residues" evidence="1">
    <location>
        <begin position="1"/>
        <end position="20"/>
    </location>
</feature>